<dbReference type="Pfam" id="PF07980">
    <property type="entry name" value="SusD_RagB"/>
    <property type="match status" value="1"/>
</dbReference>
<dbReference type="Gene3D" id="1.25.40.390">
    <property type="match status" value="1"/>
</dbReference>
<dbReference type="EMBL" id="JAUFQH010000008">
    <property type="protein sequence ID" value="MDN3620004.1"/>
    <property type="molecule type" value="Genomic_DNA"/>
</dbReference>
<keyword evidence="5" id="KW-0998">Cell outer membrane</keyword>
<feature type="domain" description="RagB/SusD" evidence="7">
    <location>
        <begin position="277"/>
        <end position="583"/>
    </location>
</feature>
<evidence type="ECO:0000256" key="2">
    <source>
        <dbReference type="ARBA" id="ARBA00006275"/>
    </source>
</evidence>
<evidence type="ECO:0000313" key="9">
    <source>
        <dbReference type="EMBL" id="MDN3620004.1"/>
    </source>
</evidence>
<reference evidence="9 10" key="1">
    <citation type="journal article" date="2014" name="Int. J. Syst. Evol. Microbiol.">
        <title>Complete genome sequence of Corynebacterium casei LMG S-19264T (=DSM 44701T), isolated from a smear-ripened cheese.</title>
        <authorList>
            <consortium name="US DOE Joint Genome Institute (JGI-PGF)"/>
            <person name="Walter F."/>
            <person name="Albersmeier A."/>
            <person name="Kalinowski J."/>
            <person name="Ruckert C."/>
        </authorList>
    </citation>
    <scope>NUCLEOTIDE SEQUENCE [LARGE SCALE GENOMIC DNA]</scope>
    <source>
        <strain evidence="9 10">CECT 8670</strain>
    </source>
</reference>
<evidence type="ECO:0000256" key="6">
    <source>
        <dbReference type="SAM" id="SignalP"/>
    </source>
</evidence>
<feature type="signal peptide" evidence="6">
    <location>
        <begin position="1"/>
        <end position="25"/>
    </location>
</feature>
<dbReference type="RefSeq" id="WP_261972726.1">
    <property type="nucleotide sequence ID" value="NZ_CP103460.1"/>
</dbReference>
<dbReference type="GO" id="GO:0009279">
    <property type="term" value="C:cell outer membrane"/>
    <property type="evidence" value="ECO:0007669"/>
    <property type="project" value="UniProtKB-SubCell"/>
</dbReference>
<evidence type="ECO:0000259" key="8">
    <source>
        <dbReference type="Pfam" id="PF14322"/>
    </source>
</evidence>
<gene>
    <name evidence="9" type="ORF">QWY81_11120</name>
</gene>
<sequence length="584" mass="66059">MKTYIAKTISLTVMFLTLFSCDSYLEEVNPNEISADIYWSTLEESETNLISVYGAMLNEYIVNARVESWRSDEGYPGGRFNDRSPADGQDVSLFAKNWYEHKINENTNELQLRWNALYQVIFRANQVIEGLNGMTDDLKSQEKWTLQMGQARFFRGLAHFYLHSVFKQGKIIIRDVNPVKPTDFAKAASESAEVIAFFRKDLEYAYTNLPGQMLPKTKVDAGAAGTILGMSYLYEGDYAVAKDYFDDIINNKKKDYGYALVQDASILFTKAGDFNSESIFEINYSMHKAEDNSFNEDDFITRSARYSAPRSGGGSSNLETFTAAAWLIHAYASDEMDPTDPRNTVTDRAGVVRLRKVSLRNSAMLAVVNDEDTEYYQSPSAAILQNFKTSGKYGYFKKYTNHDITNDENTLGVNSWQSGKNVVLNRLSGVYLMMAECLNETGDIAGALSYTNAVRKRWGLLALEGAAYDSQEEVRTRLQLFEYPMELCVEGFSTRNIDLRRWGIAKERYTALSERNFYATDYEYLNEEATGTGTRTASLVREGISTIETDFQIVPEFSAAAEFYTDGYLPYPASETINNPKISN</sequence>
<dbReference type="Pfam" id="PF14322">
    <property type="entry name" value="SusD-like_3"/>
    <property type="match status" value="1"/>
</dbReference>
<evidence type="ECO:0000259" key="7">
    <source>
        <dbReference type="Pfam" id="PF07980"/>
    </source>
</evidence>
<feature type="chain" id="PRO_5042585714" evidence="6">
    <location>
        <begin position="26"/>
        <end position="584"/>
    </location>
</feature>
<accession>A0AAJ1VH49</accession>
<comment type="similarity">
    <text evidence="2">Belongs to the SusD family.</text>
</comment>
<evidence type="ECO:0000256" key="5">
    <source>
        <dbReference type="ARBA" id="ARBA00023237"/>
    </source>
</evidence>
<dbReference type="SUPFAM" id="SSF48452">
    <property type="entry name" value="TPR-like"/>
    <property type="match status" value="1"/>
</dbReference>
<dbReference type="Proteomes" id="UP001228636">
    <property type="component" value="Unassembled WGS sequence"/>
</dbReference>
<dbReference type="InterPro" id="IPR012944">
    <property type="entry name" value="SusD_RagB_dom"/>
</dbReference>
<feature type="domain" description="SusD-like N-terminal" evidence="8">
    <location>
        <begin position="93"/>
        <end position="229"/>
    </location>
</feature>
<evidence type="ECO:0000256" key="1">
    <source>
        <dbReference type="ARBA" id="ARBA00004442"/>
    </source>
</evidence>
<dbReference type="PROSITE" id="PS51257">
    <property type="entry name" value="PROKAR_LIPOPROTEIN"/>
    <property type="match status" value="1"/>
</dbReference>
<name>A0AAJ1VH49_9FLAO</name>
<protein>
    <submittedName>
        <fullName evidence="9">RagB/SusD family nutrient uptake outer membrane protein</fullName>
    </submittedName>
</protein>
<organism evidence="9 10">
    <name type="scientific">Polaribacter sejongensis</name>
    <dbReference type="NCBI Taxonomy" id="985043"/>
    <lineage>
        <taxon>Bacteria</taxon>
        <taxon>Pseudomonadati</taxon>
        <taxon>Bacteroidota</taxon>
        <taxon>Flavobacteriia</taxon>
        <taxon>Flavobacteriales</taxon>
        <taxon>Flavobacteriaceae</taxon>
    </lineage>
</organism>
<evidence type="ECO:0000256" key="3">
    <source>
        <dbReference type="ARBA" id="ARBA00022729"/>
    </source>
</evidence>
<comment type="caution">
    <text evidence="9">The sequence shown here is derived from an EMBL/GenBank/DDBJ whole genome shotgun (WGS) entry which is preliminary data.</text>
</comment>
<keyword evidence="4" id="KW-0472">Membrane</keyword>
<dbReference type="InterPro" id="IPR011990">
    <property type="entry name" value="TPR-like_helical_dom_sf"/>
</dbReference>
<dbReference type="InterPro" id="IPR033985">
    <property type="entry name" value="SusD-like_N"/>
</dbReference>
<evidence type="ECO:0000256" key="4">
    <source>
        <dbReference type="ARBA" id="ARBA00023136"/>
    </source>
</evidence>
<dbReference type="AlphaFoldDB" id="A0AAJ1VH49"/>
<evidence type="ECO:0000313" key="10">
    <source>
        <dbReference type="Proteomes" id="UP001228636"/>
    </source>
</evidence>
<proteinExistence type="inferred from homology"/>
<keyword evidence="3 6" id="KW-0732">Signal</keyword>
<comment type="subcellular location">
    <subcellularLocation>
        <location evidence="1">Cell outer membrane</location>
    </subcellularLocation>
</comment>